<dbReference type="AlphaFoldDB" id="A0A8H6MUE9"/>
<proteinExistence type="predicted"/>
<evidence type="ECO:0008006" key="4">
    <source>
        <dbReference type="Google" id="ProtNLM"/>
    </source>
</evidence>
<dbReference type="InterPro" id="IPR029058">
    <property type="entry name" value="AB_hydrolase_fold"/>
</dbReference>
<gene>
    <name evidence="2" type="ORF">CSOJ01_07370</name>
</gene>
<feature type="region of interest" description="Disordered" evidence="1">
    <location>
        <begin position="1"/>
        <end position="45"/>
    </location>
</feature>
<protein>
    <recommendedName>
        <fullName evidence="4">Alpha/beta hydrolase fold-3 domain-containing protein</fullName>
    </recommendedName>
</protein>
<accession>A0A8H6MUE9</accession>
<evidence type="ECO:0000256" key="1">
    <source>
        <dbReference type="SAM" id="MobiDB-lite"/>
    </source>
</evidence>
<reference evidence="2 3" key="1">
    <citation type="journal article" date="2020" name="Phytopathology">
        <title>Genome Sequence Resources of Colletotrichum truncatum, C. plurivorum, C. musicola, and C. sojae: Four Species Pathogenic to Soybean (Glycine max).</title>
        <authorList>
            <person name="Rogerio F."/>
            <person name="Boufleur T.R."/>
            <person name="Ciampi-Guillardi M."/>
            <person name="Sukno S.A."/>
            <person name="Thon M.R."/>
            <person name="Massola Junior N.S."/>
            <person name="Baroncelli R."/>
        </authorList>
    </citation>
    <scope>NUCLEOTIDE SEQUENCE [LARGE SCALE GENOMIC DNA]</scope>
    <source>
        <strain evidence="2 3">LFN0009</strain>
    </source>
</reference>
<dbReference type="Proteomes" id="UP000652219">
    <property type="component" value="Unassembled WGS sequence"/>
</dbReference>
<dbReference type="Gene3D" id="3.40.50.1820">
    <property type="entry name" value="alpha/beta hydrolase"/>
    <property type="match status" value="1"/>
</dbReference>
<name>A0A8H6MUE9_9PEZI</name>
<comment type="caution">
    <text evidence="2">The sequence shown here is derived from an EMBL/GenBank/DDBJ whole genome shotgun (WGS) entry which is preliminary data.</text>
</comment>
<feature type="region of interest" description="Disordered" evidence="1">
    <location>
        <begin position="102"/>
        <end position="121"/>
    </location>
</feature>
<dbReference type="SUPFAM" id="SSF53474">
    <property type="entry name" value="alpha/beta-Hydrolases"/>
    <property type="match status" value="1"/>
</dbReference>
<keyword evidence="3" id="KW-1185">Reference proteome</keyword>
<evidence type="ECO:0000313" key="2">
    <source>
        <dbReference type="EMBL" id="KAF6808698.1"/>
    </source>
</evidence>
<sequence length="424" mass="46978">MRRWPRHCPPSRLRPRVHSRRSFHSEPSPLPPTAAPTDESVTVECGSSGSFTIDLHDVSRHDPSTPLVIYLPPFSPAPGTRPVVPRFLRRYPTAVFNYRWRHPDSDPTPAATPAPAPGGEHDFSTPLQWPTPIHDVLAGYHWVAANLRPEANARRDLYVYSSHAGASLAASLALTESHCHERVAVRGLVAWNGIFDWSMFLPDHRVNRPASTKSRKLPPGPEEGTALRMLQDQVGDLFRRPADLLDPFASAALFFRTPGMLAPSTFTQALALTTLIDNMSSLAPGGRPVDLLSSLAATTPPRRSALNFPPRKSTLKLPATLLLHDAPPARTRRRTKTTTTTWRSRTGGGHTFEAQALELAGLMRRSLEKLEFKQRAEWDEDFDADEEGRRRVCVRCVEGDGDGLELGAHGEEVAGAWLEEKIRL</sequence>
<feature type="compositionally biased region" description="Basic residues" evidence="1">
    <location>
        <begin position="13"/>
        <end position="22"/>
    </location>
</feature>
<organism evidence="2 3">
    <name type="scientific">Colletotrichum sojae</name>
    <dbReference type="NCBI Taxonomy" id="2175907"/>
    <lineage>
        <taxon>Eukaryota</taxon>
        <taxon>Fungi</taxon>
        <taxon>Dikarya</taxon>
        <taxon>Ascomycota</taxon>
        <taxon>Pezizomycotina</taxon>
        <taxon>Sordariomycetes</taxon>
        <taxon>Hypocreomycetidae</taxon>
        <taxon>Glomerellales</taxon>
        <taxon>Glomerellaceae</taxon>
        <taxon>Colletotrichum</taxon>
        <taxon>Colletotrichum orchidearum species complex</taxon>
    </lineage>
</organism>
<dbReference type="EMBL" id="WIGN01000113">
    <property type="protein sequence ID" value="KAF6808698.1"/>
    <property type="molecule type" value="Genomic_DNA"/>
</dbReference>
<evidence type="ECO:0000313" key="3">
    <source>
        <dbReference type="Proteomes" id="UP000652219"/>
    </source>
</evidence>